<dbReference type="AlphaFoldDB" id="A0A7T8GMR8"/>
<feature type="compositionally biased region" description="Polar residues" evidence="1">
    <location>
        <begin position="17"/>
        <end position="35"/>
    </location>
</feature>
<keyword evidence="3" id="KW-1185">Reference proteome</keyword>
<evidence type="ECO:0000313" key="3">
    <source>
        <dbReference type="Proteomes" id="UP000595437"/>
    </source>
</evidence>
<evidence type="ECO:0000256" key="1">
    <source>
        <dbReference type="SAM" id="MobiDB-lite"/>
    </source>
</evidence>
<dbReference type="EMBL" id="CP045908">
    <property type="protein sequence ID" value="QQP32892.1"/>
    <property type="molecule type" value="Genomic_DNA"/>
</dbReference>
<reference evidence="3" key="1">
    <citation type="submission" date="2021-01" db="EMBL/GenBank/DDBJ databases">
        <title>Caligus Genome Assembly.</title>
        <authorList>
            <person name="Gallardo-Escarate C."/>
        </authorList>
    </citation>
    <scope>NUCLEOTIDE SEQUENCE [LARGE SCALE GENOMIC DNA]</scope>
</reference>
<dbReference type="Proteomes" id="UP000595437">
    <property type="component" value="Chromosome 19"/>
</dbReference>
<feature type="region of interest" description="Disordered" evidence="1">
    <location>
        <begin position="1"/>
        <end position="55"/>
    </location>
</feature>
<accession>A0A7T8GMR8</accession>
<organism evidence="2 3">
    <name type="scientific">Caligus rogercresseyi</name>
    <name type="common">Sea louse</name>
    <dbReference type="NCBI Taxonomy" id="217165"/>
    <lineage>
        <taxon>Eukaryota</taxon>
        <taxon>Metazoa</taxon>
        <taxon>Ecdysozoa</taxon>
        <taxon>Arthropoda</taxon>
        <taxon>Crustacea</taxon>
        <taxon>Multicrustacea</taxon>
        <taxon>Hexanauplia</taxon>
        <taxon>Copepoda</taxon>
        <taxon>Siphonostomatoida</taxon>
        <taxon>Caligidae</taxon>
        <taxon>Caligus</taxon>
    </lineage>
</organism>
<feature type="non-terminal residue" evidence="2">
    <location>
        <position position="1"/>
    </location>
</feature>
<protein>
    <submittedName>
        <fullName evidence="2">Uncharacterized protein</fullName>
    </submittedName>
</protein>
<feature type="compositionally biased region" description="Polar residues" evidence="1">
    <location>
        <begin position="44"/>
        <end position="55"/>
    </location>
</feature>
<evidence type="ECO:0000313" key="2">
    <source>
        <dbReference type="EMBL" id="QQP32892.1"/>
    </source>
</evidence>
<sequence length="55" mass="5991">STKNVETPSKIRKSRINKGSSESLLMSSRTRSGSNPKRLASELVSPSTRSESSPR</sequence>
<gene>
    <name evidence="2" type="ORF">FKW44_024073</name>
</gene>
<proteinExistence type="predicted"/>
<feature type="non-terminal residue" evidence="2">
    <location>
        <position position="55"/>
    </location>
</feature>
<name>A0A7T8GMR8_CALRO</name>